<dbReference type="InterPro" id="IPR058787">
    <property type="entry name" value="ApnL_M"/>
</dbReference>
<dbReference type="OrthoDB" id="931854at2"/>
<dbReference type="Pfam" id="PF25837">
    <property type="entry name" value="Apionate_lact_N"/>
    <property type="match status" value="1"/>
</dbReference>
<evidence type="ECO:0000259" key="2">
    <source>
        <dbReference type="Pfam" id="PF25838"/>
    </source>
</evidence>
<dbReference type="Proteomes" id="UP000033640">
    <property type="component" value="Unassembled WGS sequence"/>
</dbReference>
<gene>
    <name evidence="3" type="ORF">RS83_01664</name>
</gene>
<evidence type="ECO:0000313" key="3">
    <source>
        <dbReference type="EMBL" id="KJL29643.1"/>
    </source>
</evidence>
<accession>A0A0F0L916</accession>
<name>A0A0F0L916_9MICO</name>
<dbReference type="Pfam" id="PF25838">
    <property type="entry name" value="Apionate_lact_M"/>
    <property type="match status" value="1"/>
</dbReference>
<evidence type="ECO:0000313" key="4">
    <source>
        <dbReference type="Proteomes" id="UP000033640"/>
    </source>
</evidence>
<dbReference type="InterPro" id="IPR058788">
    <property type="entry name" value="ApnL_N"/>
</dbReference>
<comment type="caution">
    <text evidence="3">The sequence shown here is derived from an EMBL/GenBank/DDBJ whole genome shotgun (WGS) entry which is preliminary data.</text>
</comment>
<dbReference type="EMBL" id="JYIW01000023">
    <property type="protein sequence ID" value="KJL29643.1"/>
    <property type="molecule type" value="Genomic_DNA"/>
</dbReference>
<dbReference type="AlphaFoldDB" id="A0A0F0L916"/>
<proteinExistence type="predicted"/>
<organism evidence="3 4">
    <name type="scientific">Microbacterium oxydans</name>
    <dbReference type="NCBI Taxonomy" id="82380"/>
    <lineage>
        <taxon>Bacteria</taxon>
        <taxon>Bacillati</taxon>
        <taxon>Actinomycetota</taxon>
        <taxon>Actinomycetes</taxon>
        <taxon>Micrococcales</taxon>
        <taxon>Microbacteriaceae</taxon>
        <taxon>Microbacterium</taxon>
    </lineage>
</organism>
<evidence type="ECO:0000259" key="1">
    <source>
        <dbReference type="Pfam" id="PF25837"/>
    </source>
</evidence>
<sequence length="583" mass="62264">MTWRRQERDQRMLGTWSFERRDDEIADLRFGGRRVLRSIRPVVRDGDWNTVPLVVDSVAADGTATELAVRSEVFAGTLRIELDDAALLVTLDLVAARDVDTNRTGLIVLHPPQLAGHDLAVGHPDGTTETTRLTAEISAHQPVFDIASLGWTDDGVQVHVEFTGDVFEMEDQRNWTDASFKTYSRPLSLPFPYRVAAGEHVVQSLRISAVPVEADVAADAPAETAITLHPAGRFPSIGVAASSAPDPAPVVESLGSSLLVETDLAGVDWRAALERAVSSGLPLDVRFVLDPAAPEKVAEAVAALDGVEVVRASAFHQVGGARHVSDVEAIDLLRRALADHGRSLPVIGGSRSHFTELNRELHRLPADLDGLAVTVTPLFHSADTEQLVESVAMQRLVAQETVARAAGRPVHIGPIALRPRFNDVAAAPQPLSPHPDLRDGYGPEFTGMDDSRQSAPELAAWTVASAAALAVPGVDSIAWFEEWGPRGIRDADGTPLPVADALRQLAALADIDDAVLLTGPSPDGLVWAIGARSDSHDDVLLANIDEAPRSVTLVTPAGRATVSLAADSVTRIRLTTPPEEQTP</sequence>
<reference evidence="3 4" key="1">
    <citation type="submission" date="2015-02" db="EMBL/GenBank/DDBJ databases">
        <title>Draft genome sequences of ten Microbacterium spp. with emphasis on heavy metal contaminated environments.</title>
        <authorList>
            <person name="Corretto E."/>
        </authorList>
    </citation>
    <scope>NUCLEOTIDE SEQUENCE [LARGE SCALE GENOMIC DNA]</scope>
    <source>
        <strain evidence="3 4">BEL4b</strain>
    </source>
</reference>
<dbReference type="PATRIC" id="fig|82380.11.peg.1701"/>
<protein>
    <submittedName>
        <fullName evidence="3">Uncharacterized protein</fullName>
    </submittedName>
</protein>
<feature type="domain" description="D-apionate lactonase TIM barrel" evidence="2">
    <location>
        <begin position="257"/>
        <end position="509"/>
    </location>
</feature>
<dbReference type="RefSeq" id="WP_045279028.1">
    <property type="nucleotide sequence ID" value="NZ_JYIW01000023.1"/>
</dbReference>
<feature type="domain" description="D-apionate lactonase N-terminal" evidence="1">
    <location>
        <begin position="6"/>
        <end position="209"/>
    </location>
</feature>